<protein>
    <submittedName>
        <fullName evidence="1">Uncharacterized protein</fullName>
    </submittedName>
</protein>
<dbReference type="EMBL" id="JAOYOD010000001">
    <property type="protein sequence ID" value="MCV9385964.1"/>
    <property type="molecule type" value="Genomic_DNA"/>
</dbReference>
<dbReference type="InterPro" id="IPR053825">
    <property type="entry name" value="DUF7009"/>
</dbReference>
<comment type="caution">
    <text evidence="1">The sequence shown here is derived from an EMBL/GenBank/DDBJ whole genome shotgun (WGS) entry which is preliminary data.</text>
</comment>
<dbReference type="Pfam" id="PF22668">
    <property type="entry name" value="DUF7009"/>
    <property type="match status" value="1"/>
</dbReference>
<sequence>MKIRIQQNCIRIRLSDEDMILLNDINEVTESLCLTKNNVYQYTLRLSDQNYIETGLNSMTVLANKEDFNQPDDVSVKWHSEYGIKVLIESDLHE</sequence>
<accession>A0ABT3CQP1</accession>
<gene>
    <name evidence="1" type="ORF">N7U62_04780</name>
</gene>
<evidence type="ECO:0000313" key="1">
    <source>
        <dbReference type="EMBL" id="MCV9385964.1"/>
    </source>
</evidence>
<name>A0ABT3CQP1_9BACT</name>
<proteinExistence type="predicted"/>
<keyword evidence="2" id="KW-1185">Reference proteome</keyword>
<reference evidence="1 2" key="1">
    <citation type="submission" date="2022-10" db="EMBL/GenBank/DDBJ databases">
        <title>Comparative genomics and taxonomic characterization of three novel marine species of genus Reichenbachiella exhibiting antioxidant and polysaccharide degradation activities.</title>
        <authorList>
            <person name="Muhammad N."/>
            <person name="Lee Y.-J."/>
            <person name="Ko J."/>
            <person name="Kim S.-G."/>
        </authorList>
    </citation>
    <scope>NUCLEOTIDE SEQUENCE [LARGE SCALE GENOMIC DNA]</scope>
    <source>
        <strain evidence="1 2">ABR2-5</strain>
    </source>
</reference>
<dbReference type="Proteomes" id="UP001300692">
    <property type="component" value="Unassembled WGS sequence"/>
</dbReference>
<evidence type="ECO:0000313" key="2">
    <source>
        <dbReference type="Proteomes" id="UP001300692"/>
    </source>
</evidence>
<dbReference type="RefSeq" id="WP_264136746.1">
    <property type="nucleotide sequence ID" value="NZ_JAOYOD010000001.1"/>
</dbReference>
<organism evidence="1 2">
    <name type="scientific">Reichenbachiella ulvae</name>
    <dbReference type="NCBI Taxonomy" id="2980104"/>
    <lineage>
        <taxon>Bacteria</taxon>
        <taxon>Pseudomonadati</taxon>
        <taxon>Bacteroidota</taxon>
        <taxon>Cytophagia</taxon>
        <taxon>Cytophagales</taxon>
        <taxon>Reichenbachiellaceae</taxon>
        <taxon>Reichenbachiella</taxon>
    </lineage>
</organism>